<sequence length="203" mass="22216">MNQQLVGISLSLTRMMEKIRAQKLAMVGSGKAIGPLALSDETHHEFFTTMEKISEQLGIAMKALGRMESPLMQRARRIHDVPREGRFSEKQSINAQLANIQKVRNQTAAVARALMALYGDSITPTSANLIEGMEKAIGEFNNVFGKMSLSRTELTTSVQKLDGPVLSAQPANGLTVADALSQLFLLYAMIVSLIELRGRKGDK</sequence>
<name>A0ABV7GY30_9BURK</name>
<evidence type="ECO:0000313" key="1">
    <source>
        <dbReference type="EMBL" id="MFC3146569.1"/>
    </source>
</evidence>
<dbReference type="Proteomes" id="UP001595556">
    <property type="component" value="Unassembled WGS sequence"/>
</dbReference>
<protein>
    <submittedName>
        <fullName evidence="1">Uncharacterized protein</fullName>
    </submittedName>
</protein>
<proteinExistence type="predicted"/>
<dbReference type="RefSeq" id="WP_377300888.1">
    <property type="nucleotide sequence ID" value="NZ_CP180191.1"/>
</dbReference>
<comment type="caution">
    <text evidence="1">The sequence shown here is derived from an EMBL/GenBank/DDBJ whole genome shotgun (WGS) entry which is preliminary data.</text>
</comment>
<keyword evidence="2" id="KW-1185">Reference proteome</keyword>
<gene>
    <name evidence="1" type="ORF">ACFOEN_02805</name>
</gene>
<organism evidence="1 2">
    <name type="scientific">Piscinibacterium candidicorallinum</name>
    <dbReference type="NCBI Taxonomy" id="1793872"/>
    <lineage>
        <taxon>Bacteria</taxon>
        <taxon>Pseudomonadati</taxon>
        <taxon>Pseudomonadota</taxon>
        <taxon>Betaproteobacteria</taxon>
        <taxon>Burkholderiales</taxon>
        <taxon>Piscinibacterium</taxon>
    </lineage>
</organism>
<evidence type="ECO:0000313" key="2">
    <source>
        <dbReference type="Proteomes" id="UP001595556"/>
    </source>
</evidence>
<reference evidence="2" key="1">
    <citation type="journal article" date="2019" name="Int. J. Syst. Evol. Microbiol.">
        <title>The Global Catalogue of Microorganisms (GCM) 10K type strain sequencing project: providing services to taxonomists for standard genome sequencing and annotation.</title>
        <authorList>
            <consortium name="The Broad Institute Genomics Platform"/>
            <consortium name="The Broad Institute Genome Sequencing Center for Infectious Disease"/>
            <person name="Wu L."/>
            <person name="Ma J."/>
        </authorList>
    </citation>
    <scope>NUCLEOTIDE SEQUENCE [LARGE SCALE GENOMIC DNA]</scope>
    <source>
        <strain evidence="2">KCTC 52168</strain>
    </source>
</reference>
<accession>A0ABV7GY30</accession>
<dbReference type="EMBL" id="JBHRTI010000003">
    <property type="protein sequence ID" value="MFC3146569.1"/>
    <property type="molecule type" value="Genomic_DNA"/>
</dbReference>